<comment type="caution">
    <text evidence="1">The sequence shown here is derived from an EMBL/GenBank/DDBJ whole genome shotgun (WGS) entry which is preliminary data.</text>
</comment>
<dbReference type="EMBL" id="JAGZMU010000005">
    <property type="protein sequence ID" value="MBS4893833.1"/>
    <property type="molecule type" value="Genomic_DNA"/>
</dbReference>
<accession>A0A942WQZ3</accession>
<gene>
    <name evidence="1" type="ORF">KHZ90_08660</name>
</gene>
<dbReference type="AlphaFoldDB" id="A0A942WQZ3"/>
<name>A0A942WQZ3_VEIPA</name>
<dbReference type="Proteomes" id="UP000778864">
    <property type="component" value="Unassembled WGS sequence"/>
</dbReference>
<organism evidence="1 2">
    <name type="scientific">Veillonella parvula</name>
    <name type="common">Staphylococcus parvulus</name>
    <dbReference type="NCBI Taxonomy" id="29466"/>
    <lineage>
        <taxon>Bacteria</taxon>
        <taxon>Bacillati</taxon>
        <taxon>Bacillota</taxon>
        <taxon>Negativicutes</taxon>
        <taxon>Veillonellales</taxon>
        <taxon>Veillonellaceae</taxon>
        <taxon>Veillonella</taxon>
    </lineage>
</organism>
<proteinExistence type="predicted"/>
<dbReference type="RefSeq" id="WP_278468170.1">
    <property type="nucleotide sequence ID" value="NZ_JAGZMU010000005.1"/>
</dbReference>
<evidence type="ECO:0000313" key="2">
    <source>
        <dbReference type="Proteomes" id="UP000778864"/>
    </source>
</evidence>
<protein>
    <submittedName>
        <fullName evidence="1">Uncharacterized protein</fullName>
    </submittedName>
</protein>
<evidence type="ECO:0000313" key="1">
    <source>
        <dbReference type="EMBL" id="MBS4893833.1"/>
    </source>
</evidence>
<sequence length="115" mass="13471">MLAITLTGAMLSWMIAQKIIERKMSFETEVERRFLKTIEFMKSQPVNNNNTTFGLKNITKTDYGFYANLIIPIGLSEDDFIKIIPILENSFKSEIEYKNYYIKFINKRQEGVILC</sequence>
<reference evidence="1" key="1">
    <citation type="submission" date="2021-02" db="EMBL/GenBank/DDBJ databases">
        <title>Infant gut strain persistence is associated with maternal origin, phylogeny, and functional potential including surface adhesion and iron acquisition.</title>
        <authorList>
            <person name="Lou Y.C."/>
        </authorList>
    </citation>
    <scope>NUCLEOTIDE SEQUENCE</scope>
    <source>
        <strain evidence="1">L3_108_031G1_dasL3_108_031G1_concoct_20</strain>
    </source>
</reference>